<comment type="caution">
    <text evidence="2">The sequence shown here is derived from an EMBL/GenBank/DDBJ whole genome shotgun (WGS) entry which is preliminary data.</text>
</comment>
<sequence length="306" mass="33109">MLDTNLIAATANRLTAESSKALMFDEDAYMLSTEPPQDQAFFTQLAETAQNAAFAQSCSSILVGAGNESDETGDLPFWLGSGKYGPGNSKTVLSALGLEQWAENITAAEPQLTPGLNELLHKMENRYSFRTTSGSSVAVFVVGKLGEGCDLARTRWLVLTMTEALKEQIGKLQELQGRIQGLRAVPPSLFQVPTSRLGVTEELQVVKGIGEAGLSESVQGALQRARESLDKDGSELGTELRQERRKRRRERAVTPEGYVNEDRKRTSFLRPATEEGVKMEGWASGHVSSTGRTTRASCGSGNGCCD</sequence>
<organism evidence="2 3">
    <name type="scientific">Agrocybe chaxingu</name>
    <dbReference type="NCBI Taxonomy" id="84603"/>
    <lineage>
        <taxon>Eukaryota</taxon>
        <taxon>Fungi</taxon>
        <taxon>Dikarya</taxon>
        <taxon>Basidiomycota</taxon>
        <taxon>Agaricomycotina</taxon>
        <taxon>Agaricomycetes</taxon>
        <taxon>Agaricomycetidae</taxon>
        <taxon>Agaricales</taxon>
        <taxon>Agaricineae</taxon>
        <taxon>Strophariaceae</taxon>
        <taxon>Agrocybe</taxon>
    </lineage>
</organism>
<evidence type="ECO:0000313" key="3">
    <source>
        <dbReference type="Proteomes" id="UP001148786"/>
    </source>
</evidence>
<dbReference type="EMBL" id="JANKHO010003797">
    <property type="protein sequence ID" value="KAJ3480949.1"/>
    <property type="molecule type" value="Genomic_DNA"/>
</dbReference>
<evidence type="ECO:0000313" key="2">
    <source>
        <dbReference type="EMBL" id="KAJ3480949.1"/>
    </source>
</evidence>
<feature type="compositionally biased region" description="Basic and acidic residues" evidence="1">
    <location>
        <begin position="226"/>
        <end position="242"/>
    </location>
</feature>
<accession>A0A9W8JMV3</accession>
<dbReference type="AlphaFoldDB" id="A0A9W8JMV3"/>
<protein>
    <submittedName>
        <fullName evidence="2">Uncharacterized protein</fullName>
    </submittedName>
</protein>
<keyword evidence="3" id="KW-1185">Reference proteome</keyword>
<feature type="region of interest" description="Disordered" evidence="1">
    <location>
        <begin position="226"/>
        <end position="257"/>
    </location>
</feature>
<evidence type="ECO:0000256" key="1">
    <source>
        <dbReference type="SAM" id="MobiDB-lite"/>
    </source>
</evidence>
<dbReference type="Proteomes" id="UP001148786">
    <property type="component" value="Unassembled WGS sequence"/>
</dbReference>
<name>A0A9W8JMV3_9AGAR</name>
<gene>
    <name evidence="2" type="ORF">NLJ89_g12247</name>
</gene>
<feature type="region of interest" description="Disordered" evidence="1">
    <location>
        <begin position="284"/>
        <end position="306"/>
    </location>
</feature>
<proteinExistence type="predicted"/>
<dbReference type="OrthoDB" id="10261040at2759"/>
<feature type="compositionally biased region" description="Polar residues" evidence="1">
    <location>
        <begin position="286"/>
        <end position="299"/>
    </location>
</feature>
<reference evidence="2" key="1">
    <citation type="submission" date="2022-07" db="EMBL/GenBank/DDBJ databases">
        <title>Genome Sequence of Agrocybe chaxingu.</title>
        <authorList>
            <person name="Buettner E."/>
        </authorList>
    </citation>
    <scope>NUCLEOTIDE SEQUENCE</scope>
    <source>
        <strain evidence="2">MP-N11</strain>
    </source>
</reference>